<evidence type="ECO:0008006" key="5">
    <source>
        <dbReference type="Google" id="ProtNLM"/>
    </source>
</evidence>
<organism evidence="3 4">
    <name type="scientific">Alcaligenes pakistanensis</name>
    <dbReference type="NCBI Taxonomy" id="1482717"/>
    <lineage>
        <taxon>Bacteria</taxon>
        <taxon>Pseudomonadati</taxon>
        <taxon>Pseudomonadota</taxon>
        <taxon>Betaproteobacteria</taxon>
        <taxon>Burkholderiales</taxon>
        <taxon>Alcaligenaceae</taxon>
        <taxon>Alcaligenes</taxon>
    </lineage>
</organism>
<evidence type="ECO:0000313" key="3">
    <source>
        <dbReference type="EMBL" id="GHC50606.1"/>
    </source>
</evidence>
<reference evidence="4" key="1">
    <citation type="journal article" date="2019" name="Int. J. Syst. Evol. Microbiol.">
        <title>The Global Catalogue of Microorganisms (GCM) 10K type strain sequencing project: providing services to taxonomists for standard genome sequencing and annotation.</title>
        <authorList>
            <consortium name="The Broad Institute Genomics Platform"/>
            <consortium name="The Broad Institute Genome Sequencing Center for Infectious Disease"/>
            <person name="Wu L."/>
            <person name="Ma J."/>
        </authorList>
    </citation>
    <scope>NUCLEOTIDE SEQUENCE [LARGE SCALE GENOMIC DNA]</scope>
    <source>
        <strain evidence="4">KCTC 42083</strain>
    </source>
</reference>
<protein>
    <recommendedName>
        <fullName evidence="5">Chain-length determining protein</fullName>
    </recommendedName>
</protein>
<feature type="transmembrane region" description="Helical" evidence="2">
    <location>
        <begin position="41"/>
        <end position="60"/>
    </location>
</feature>
<dbReference type="GO" id="GO:0005886">
    <property type="term" value="C:plasma membrane"/>
    <property type="evidence" value="ECO:0007669"/>
    <property type="project" value="TreeGrafter"/>
</dbReference>
<evidence type="ECO:0000256" key="2">
    <source>
        <dbReference type="SAM" id="Phobius"/>
    </source>
</evidence>
<keyword evidence="2" id="KW-1133">Transmembrane helix</keyword>
<feature type="compositionally biased region" description="Polar residues" evidence="1">
    <location>
        <begin position="1"/>
        <end position="15"/>
    </location>
</feature>
<dbReference type="AlphaFoldDB" id="A0A8H9IL49"/>
<dbReference type="PANTHER" id="PTHR32309:SF13">
    <property type="entry name" value="FERRIC ENTEROBACTIN TRANSPORT PROTEIN FEPE"/>
    <property type="match status" value="1"/>
</dbReference>
<accession>A0A8H9IL49</accession>
<feature type="region of interest" description="Disordered" evidence="1">
    <location>
        <begin position="1"/>
        <end position="20"/>
    </location>
</feature>
<dbReference type="PANTHER" id="PTHR32309">
    <property type="entry name" value="TYROSINE-PROTEIN KINASE"/>
    <property type="match status" value="1"/>
</dbReference>
<gene>
    <name evidence="3" type="ORF">GCM10010096_23230</name>
</gene>
<dbReference type="EMBL" id="BMZN01000003">
    <property type="protein sequence ID" value="GHC50606.1"/>
    <property type="molecule type" value="Genomic_DNA"/>
</dbReference>
<comment type="caution">
    <text evidence="3">The sequence shown here is derived from an EMBL/GenBank/DDBJ whole genome shotgun (WGS) entry which is preliminary data.</text>
</comment>
<dbReference type="GO" id="GO:0004713">
    <property type="term" value="F:protein tyrosine kinase activity"/>
    <property type="evidence" value="ECO:0007669"/>
    <property type="project" value="TreeGrafter"/>
</dbReference>
<sequence>MTDTPQATMQTNSALSDRAEAKKPPFMARVRSWFSLRLFDHAVRVILILAVLTTVYWLVFASDRYVSEANVIIRKTDSVGAPSFDLGMLVSGVASVDRANQLLLRDYLLSVDMLKKLDNTLDLRTHYSSSEHDLASRMWFQDTSMEWFHRHYLRRVEVEFDEFSGVLRIKVQAYNPEVAQAITQQLVQEGERYMNVLGHEMAQVQVNFLVTQVDQAQDRFQKASQDLLNYQNKAGLLSPQATAESINAIVAVLEGQRAQLQTQLASLPKTLDKDHPNILMLKQSLKAVDSQIKEEKLKLATPSGGTLNAYVEEFYRLEMNVKFTQELYKSSLTALEKGRIDATRMLEKVSVLQSATLPEYPMEPRRLYNTLVTLLLALILAGILKLLKSIVLDHVD</sequence>
<evidence type="ECO:0000313" key="4">
    <source>
        <dbReference type="Proteomes" id="UP000608923"/>
    </source>
</evidence>
<dbReference type="InterPro" id="IPR050445">
    <property type="entry name" value="Bact_polysacc_biosynth/exp"/>
</dbReference>
<keyword evidence="2" id="KW-0472">Membrane</keyword>
<dbReference type="RefSeq" id="WP_189392704.1">
    <property type="nucleotide sequence ID" value="NZ_BMZN01000003.1"/>
</dbReference>
<keyword evidence="2" id="KW-0812">Transmembrane</keyword>
<evidence type="ECO:0000256" key="1">
    <source>
        <dbReference type="SAM" id="MobiDB-lite"/>
    </source>
</evidence>
<name>A0A8H9IL49_9BURK</name>
<keyword evidence="4" id="KW-1185">Reference proteome</keyword>
<feature type="transmembrane region" description="Helical" evidence="2">
    <location>
        <begin position="367"/>
        <end position="387"/>
    </location>
</feature>
<dbReference type="Proteomes" id="UP000608923">
    <property type="component" value="Unassembled WGS sequence"/>
</dbReference>
<proteinExistence type="predicted"/>